<evidence type="ECO:0000313" key="3">
    <source>
        <dbReference type="Proteomes" id="UP000008810"/>
    </source>
</evidence>
<proteinExistence type="predicted"/>
<dbReference type="Gene3D" id="3.40.30.10">
    <property type="entry name" value="Glutaredoxin"/>
    <property type="match status" value="1"/>
</dbReference>
<dbReference type="OrthoDB" id="202840at2759"/>
<dbReference type="Proteomes" id="UP000008810">
    <property type="component" value="Chromosome 5"/>
</dbReference>
<dbReference type="STRING" id="15368.I1IZ53"/>
<keyword evidence="3" id="KW-1185">Reference proteome</keyword>
<reference evidence="1 2" key="1">
    <citation type="journal article" date="2010" name="Nature">
        <title>Genome sequencing and analysis of the model grass Brachypodium distachyon.</title>
        <authorList>
            <consortium name="International Brachypodium Initiative"/>
        </authorList>
    </citation>
    <scope>NUCLEOTIDE SEQUENCE [LARGE SCALE GENOMIC DNA]</scope>
    <source>
        <strain evidence="1 2">Bd21</strain>
    </source>
</reference>
<dbReference type="EMBL" id="CM000884">
    <property type="protein sequence ID" value="KQJ83305.1"/>
    <property type="molecule type" value="Genomic_DNA"/>
</dbReference>
<dbReference type="AlphaFoldDB" id="I1IZ53"/>
<sequence length="76" mass="8535">MAIRLKGVGVGVVYEYVDEDLANKSDPLLRYNPFSKKCGYPIMPSDPYERAQARFWPSFAGETYALSSEALLGKQQ</sequence>
<reference evidence="2" key="3">
    <citation type="submission" date="2018-08" db="UniProtKB">
        <authorList>
            <consortium name="EnsemblPlants"/>
        </authorList>
    </citation>
    <scope>IDENTIFICATION</scope>
    <source>
        <strain evidence="2">cv. Bd21</strain>
    </source>
</reference>
<dbReference type="SUPFAM" id="SSF47616">
    <property type="entry name" value="GST C-terminal domain-like"/>
    <property type="match status" value="1"/>
</dbReference>
<dbReference type="EnsemblPlants" id="KQJ83305">
    <property type="protein sequence ID" value="KQJ83305"/>
    <property type="gene ID" value="BRADI_5g14220v3"/>
</dbReference>
<reference evidence="1" key="2">
    <citation type="submission" date="2017-06" db="EMBL/GenBank/DDBJ databases">
        <title>WGS assembly of Brachypodium distachyon.</title>
        <authorList>
            <consortium name="The International Brachypodium Initiative"/>
            <person name="Lucas S."/>
            <person name="Harmon-Smith M."/>
            <person name="Lail K."/>
            <person name="Tice H."/>
            <person name="Grimwood J."/>
            <person name="Bruce D."/>
            <person name="Barry K."/>
            <person name="Shu S."/>
            <person name="Lindquist E."/>
            <person name="Wang M."/>
            <person name="Pitluck S."/>
            <person name="Vogel J.P."/>
            <person name="Garvin D.F."/>
            <person name="Mockler T.C."/>
            <person name="Schmutz J."/>
            <person name="Rokhsar D."/>
            <person name="Bevan M.W."/>
        </authorList>
    </citation>
    <scope>NUCLEOTIDE SEQUENCE</scope>
    <source>
        <strain evidence="1">Bd21</strain>
    </source>
</reference>
<dbReference type="InParanoid" id="I1IZ53"/>
<evidence type="ECO:0000313" key="1">
    <source>
        <dbReference type="EMBL" id="KQJ83305.1"/>
    </source>
</evidence>
<dbReference type="HOGENOM" id="CLU_2657866_0_0_1"/>
<dbReference type="eggNOG" id="KOG0406">
    <property type="taxonomic scope" value="Eukaryota"/>
</dbReference>
<protein>
    <submittedName>
        <fullName evidence="1 2">Uncharacterized protein</fullName>
    </submittedName>
</protein>
<dbReference type="InterPro" id="IPR036282">
    <property type="entry name" value="Glutathione-S-Trfase_C_sf"/>
</dbReference>
<gene>
    <name evidence="1" type="ORF">BRADI_5g14220v3</name>
</gene>
<dbReference type="PANTHER" id="PTHR44548">
    <property type="entry name" value="GST N-TERMINAL DOMAIN-CONTAINING PROTEIN"/>
    <property type="match status" value="1"/>
</dbReference>
<dbReference type="Gene3D" id="1.20.1050.10">
    <property type="match status" value="1"/>
</dbReference>
<organism evidence="2">
    <name type="scientific">Brachypodium distachyon</name>
    <name type="common">Purple false brome</name>
    <name type="synonym">Trachynia distachya</name>
    <dbReference type="NCBI Taxonomy" id="15368"/>
    <lineage>
        <taxon>Eukaryota</taxon>
        <taxon>Viridiplantae</taxon>
        <taxon>Streptophyta</taxon>
        <taxon>Embryophyta</taxon>
        <taxon>Tracheophyta</taxon>
        <taxon>Spermatophyta</taxon>
        <taxon>Magnoliopsida</taxon>
        <taxon>Liliopsida</taxon>
        <taxon>Poales</taxon>
        <taxon>Poaceae</taxon>
        <taxon>BOP clade</taxon>
        <taxon>Pooideae</taxon>
        <taxon>Stipodae</taxon>
        <taxon>Brachypodieae</taxon>
        <taxon>Brachypodium</taxon>
    </lineage>
</organism>
<name>I1IZ53_BRADI</name>
<dbReference type="PANTHER" id="PTHR44548:SF1">
    <property type="entry name" value="GST N-TERMINAL DOMAIN-CONTAINING PROTEIN"/>
    <property type="match status" value="1"/>
</dbReference>
<evidence type="ECO:0000313" key="2">
    <source>
        <dbReference type="EnsemblPlants" id="KQJ83305"/>
    </source>
</evidence>
<dbReference type="Gramene" id="KQJ83305">
    <property type="protein sequence ID" value="KQJ83305"/>
    <property type="gene ID" value="BRADI_5g14220v3"/>
</dbReference>
<accession>I1IZ53</accession>